<dbReference type="CDD" id="cd04301">
    <property type="entry name" value="NAT_SF"/>
    <property type="match status" value="1"/>
</dbReference>
<dbReference type="Proteomes" id="UP000659388">
    <property type="component" value="Unassembled WGS sequence"/>
</dbReference>
<dbReference type="InterPro" id="IPR000182">
    <property type="entry name" value="GNAT_dom"/>
</dbReference>
<proteinExistence type="predicted"/>
<dbReference type="EMBL" id="JAESIY010000004">
    <property type="protein sequence ID" value="MBL3656360.1"/>
    <property type="molecule type" value="Genomic_DNA"/>
</dbReference>
<evidence type="ECO:0000259" key="1">
    <source>
        <dbReference type="PROSITE" id="PS51186"/>
    </source>
</evidence>
<protein>
    <submittedName>
        <fullName evidence="2">GNAT family N-acetyltransferase</fullName>
    </submittedName>
</protein>
<keyword evidence="3" id="KW-1185">Reference proteome</keyword>
<dbReference type="Pfam" id="PF13673">
    <property type="entry name" value="Acetyltransf_10"/>
    <property type="match status" value="1"/>
</dbReference>
<reference evidence="2" key="1">
    <citation type="submission" date="2021-01" db="EMBL/GenBank/DDBJ databases">
        <title>Fulvivirga kasyanovii gen. nov., sp nov., a novel member of the phylum Bacteroidetes isolated from seawater in a mussel farm.</title>
        <authorList>
            <person name="Zhao L.-H."/>
            <person name="Wang Z.-J."/>
        </authorList>
    </citation>
    <scope>NUCLEOTIDE SEQUENCE</scope>
    <source>
        <strain evidence="2">2943</strain>
    </source>
</reference>
<evidence type="ECO:0000313" key="3">
    <source>
        <dbReference type="Proteomes" id="UP000659388"/>
    </source>
</evidence>
<dbReference type="PROSITE" id="PS51186">
    <property type="entry name" value="GNAT"/>
    <property type="match status" value="1"/>
</dbReference>
<dbReference type="Gene3D" id="3.40.630.30">
    <property type="match status" value="1"/>
</dbReference>
<dbReference type="AlphaFoldDB" id="A0A937F5Y3"/>
<dbReference type="GO" id="GO:0016747">
    <property type="term" value="F:acyltransferase activity, transferring groups other than amino-acyl groups"/>
    <property type="evidence" value="ECO:0007669"/>
    <property type="project" value="InterPro"/>
</dbReference>
<organism evidence="2 3">
    <name type="scientific">Fulvivirga sediminis</name>
    <dbReference type="NCBI Taxonomy" id="2803949"/>
    <lineage>
        <taxon>Bacteria</taxon>
        <taxon>Pseudomonadati</taxon>
        <taxon>Bacteroidota</taxon>
        <taxon>Cytophagia</taxon>
        <taxon>Cytophagales</taxon>
        <taxon>Fulvivirgaceae</taxon>
        <taxon>Fulvivirga</taxon>
    </lineage>
</organism>
<accession>A0A937F5Y3</accession>
<sequence>MKISQINYDQTWPLRHKVMWPDKPLDYIKLENDESGLHYGLFVGGELTSVVSLFINDGIGQFRKFATEEKEQGKGYGSRLLNFLFKEAQKQNLKEVWCNARVDKAPFYQKFGMQTTDKQFNKGGINYVIMNRNIK</sequence>
<dbReference type="InterPro" id="IPR016181">
    <property type="entry name" value="Acyl_CoA_acyltransferase"/>
</dbReference>
<evidence type="ECO:0000313" key="2">
    <source>
        <dbReference type="EMBL" id="MBL3656360.1"/>
    </source>
</evidence>
<comment type="caution">
    <text evidence="2">The sequence shown here is derived from an EMBL/GenBank/DDBJ whole genome shotgun (WGS) entry which is preliminary data.</text>
</comment>
<dbReference type="SUPFAM" id="SSF55729">
    <property type="entry name" value="Acyl-CoA N-acyltransferases (Nat)"/>
    <property type="match status" value="1"/>
</dbReference>
<feature type="domain" description="N-acetyltransferase" evidence="1">
    <location>
        <begin position="1"/>
        <end position="135"/>
    </location>
</feature>
<gene>
    <name evidence="2" type="ORF">JL102_09485</name>
</gene>
<name>A0A937F5Y3_9BACT</name>